<gene>
    <name evidence="2" type="ORF">CLV32_0770</name>
</gene>
<dbReference type="EMBL" id="SNWM01000001">
    <property type="protein sequence ID" value="TDO24481.1"/>
    <property type="molecule type" value="Genomic_DNA"/>
</dbReference>
<dbReference type="Proteomes" id="UP000295499">
    <property type="component" value="Unassembled WGS sequence"/>
</dbReference>
<dbReference type="PRINTS" id="PR00111">
    <property type="entry name" value="ABHYDROLASE"/>
</dbReference>
<dbReference type="Pfam" id="PF00561">
    <property type="entry name" value="Abhydrolase_1"/>
    <property type="match status" value="1"/>
</dbReference>
<comment type="caution">
    <text evidence="2">The sequence shown here is derived from an EMBL/GenBank/DDBJ whole genome shotgun (WGS) entry which is preliminary data.</text>
</comment>
<dbReference type="PANTHER" id="PTHR46331">
    <property type="entry name" value="VALACYCLOVIR HYDROLASE"/>
    <property type="match status" value="1"/>
</dbReference>
<dbReference type="Gene3D" id="3.40.50.1820">
    <property type="entry name" value="alpha/beta hydrolase"/>
    <property type="match status" value="1"/>
</dbReference>
<reference evidence="2 3" key="1">
    <citation type="submission" date="2019-03" db="EMBL/GenBank/DDBJ databases">
        <title>Genomic Encyclopedia of Archaeal and Bacterial Type Strains, Phase II (KMG-II): from individual species to whole genera.</title>
        <authorList>
            <person name="Goeker M."/>
        </authorList>
    </citation>
    <scope>NUCLEOTIDE SEQUENCE [LARGE SCALE GENOMIC DNA]</scope>
    <source>
        <strain evidence="2 3">DSM 19034</strain>
    </source>
</reference>
<dbReference type="InterPro" id="IPR029058">
    <property type="entry name" value="AB_hydrolase_fold"/>
</dbReference>
<evidence type="ECO:0000313" key="2">
    <source>
        <dbReference type="EMBL" id="TDO24481.1"/>
    </source>
</evidence>
<dbReference type="InterPro" id="IPR000073">
    <property type="entry name" value="AB_hydrolase_1"/>
</dbReference>
<dbReference type="AlphaFoldDB" id="A0A4R6IQK5"/>
<organism evidence="2 3">
    <name type="scientific">Pedobacter duraquae</name>
    <dbReference type="NCBI Taxonomy" id="425511"/>
    <lineage>
        <taxon>Bacteria</taxon>
        <taxon>Pseudomonadati</taxon>
        <taxon>Bacteroidota</taxon>
        <taxon>Sphingobacteriia</taxon>
        <taxon>Sphingobacteriales</taxon>
        <taxon>Sphingobacteriaceae</taxon>
        <taxon>Pedobacter</taxon>
    </lineage>
</organism>
<evidence type="ECO:0000313" key="3">
    <source>
        <dbReference type="Proteomes" id="UP000295499"/>
    </source>
</evidence>
<proteinExistence type="predicted"/>
<protein>
    <submittedName>
        <fullName evidence="2">Pimeloyl-ACP methyl ester carboxylesterase</fullName>
    </submittedName>
</protein>
<name>A0A4R6IQK5_9SPHI</name>
<accession>A0A4R6IQK5</accession>
<feature type="domain" description="AB hydrolase-1" evidence="1">
    <location>
        <begin position="105"/>
        <end position="210"/>
    </location>
</feature>
<dbReference type="SUPFAM" id="SSF53474">
    <property type="entry name" value="alpha/beta-Hydrolases"/>
    <property type="match status" value="1"/>
</dbReference>
<sequence length="335" mass="37205">MSTVSISLDENLTTMRLLLFILLCGVGTASSQNKSLYPDTLYNLDFEKVLTGKIDGKPISEVGLKNDWDPELKPSIPYGNNALASGRVSVKDASIYYELYGKGAPLLLLHGNNQSIKAFKKQIKVFSEKYKVIAVDTRGQGKSTDTSTGALSYDLFAEDMKTLLDSLHIPKVNILGWSDGGNTGLIMAYKYPSYVHRLATMGANTEPTEQALPRHILDEVAKQLDQLKKSSDPKAKTTVRLYTMILQEPHVTTDDLHHIQAPVLVMAGEQDMILEKHTRYIAKEITNGKLLIFKGATHYAPVEIPDDFNSAVIRFLSMKDAEVEDMMDFTPGKFN</sequence>
<evidence type="ECO:0000259" key="1">
    <source>
        <dbReference type="Pfam" id="PF00561"/>
    </source>
</evidence>
<keyword evidence="3" id="KW-1185">Reference proteome</keyword>
<dbReference type="GO" id="GO:0017171">
    <property type="term" value="F:serine hydrolase activity"/>
    <property type="evidence" value="ECO:0007669"/>
    <property type="project" value="TreeGrafter"/>
</dbReference>
<dbReference type="PANTHER" id="PTHR46331:SF2">
    <property type="entry name" value="VALACYCLOVIR HYDROLASE"/>
    <property type="match status" value="1"/>
</dbReference>